<dbReference type="CDD" id="cd01310">
    <property type="entry name" value="TatD_DNAse"/>
    <property type="match status" value="1"/>
</dbReference>
<dbReference type="FunFam" id="3.20.20.140:FF:000005">
    <property type="entry name" value="TatD family hydrolase"/>
    <property type="match status" value="1"/>
</dbReference>
<protein>
    <submittedName>
        <fullName evidence="5">Putative deoxyribonuclease YcfH</fullName>
        <ecNumber evidence="5">3.1.21.-</ecNumber>
    </submittedName>
</protein>
<accession>A0A517T6N8</accession>
<dbReference type="PROSITE" id="PS01091">
    <property type="entry name" value="TATD_3"/>
    <property type="match status" value="1"/>
</dbReference>
<evidence type="ECO:0000313" key="5">
    <source>
        <dbReference type="EMBL" id="QDT64042.1"/>
    </source>
</evidence>
<dbReference type="NCBIfam" id="TIGR00010">
    <property type="entry name" value="YchF/TatD family DNA exonuclease"/>
    <property type="match status" value="1"/>
</dbReference>
<evidence type="ECO:0000256" key="1">
    <source>
        <dbReference type="ARBA" id="ARBA00009275"/>
    </source>
</evidence>
<dbReference type="PROSITE" id="PS01137">
    <property type="entry name" value="TATD_1"/>
    <property type="match status" value="1"/>
</dbReference>
<feature type="binding site" evidence="4">
    <location>
        <position position="159"/>
    </location>
    <ligand>
        <name>a divalent metal cation</name>
        <dbReference type="ChEBI" id="CHEBI:60240"/>
        <label>2</label>
    </ligand>
</feature>
<reference evidence="5 6" key="1">
    <citation type="submission" date="2019-02" db="EMBL/GenBank/DDBJ databases">
        <title>Deep-cultivation of Planctomycetes and their phenomic and genomic characterization uncovers novel biology.</title>
        <authorList>
            <person name="Wiegand S."/>
            <person name="Jogler M."/>
            <person name="Boedeker C."/>
            <person name="Pinto D."/>
            <person name="Vollmers J."/>
            <person name="Rivas-Marin E."/>
            <person name="Kohn T."/>
            <person name="Peeters S.H."/>
            <person name="Heuer A."/>
            <person name="Rast P."/>
            <person name="Oberbeckmann S."/>
            <person name="Bunk B."/>
            <person name="Jeske O."/>
            <person name="Meyerdierks A."/>
            <person name="Storesund J.E."/>
            <person name="Kallscheuer N."/>
            <person name="Luecker S."/>
            <person name="Lage O.M."/>
            <person name="Pohl T."/>
            <person name="Merkel B.J."/>
            <person name="Hornburger P."/>
            <person name="Mueller R.-W."/>
            <person name="Bruemmer F."/>
            <person name="Labrenz M."/>
            <person name="Spormann A.M."/>
            <person name="Op den Camp H."/>
            <person name="Overmann J."/>
            <person name="Amann R."/>
            <person name="Jetten M.S.M."/>
            <person name="Mascher T."/>
            <person name="Medema M.H."/>
            <person name="Devos D.P."/>
            <person name="Kaster A.-K."/>
            <person name="Ovreas L."/>
            <person name="Rohde M."/>
            <person name="Galperin M.Y."/>
            <person name="Jogler C."/>
        </authorList>
    </citation>
    <scope>NUCLEOTIDE SEQUENCE [LARGE SCALE GENOMIC DNA]</scope>
    <source>
        <strain evidence="5 6">V22</strain>
    </source>
</reference>
<dbReference type="Pfam" id="PF01026">
    <property type="entry name" value="TatD_DNase"/>
    <property type="match status" value="1"/>
</dbReference>
<dbReference type="SUPFAM" id="SSF51556">
    <property type="entry name" value="Metallo-dependent hydrolases"/>
    <property type="match status" value="1"/>
</dbReference>
<name>A0A517T6N8_9PLAN</name>
<feature type="binding site" evidence="4">
    <location>
        <position position="129"/>
    </location>
    <ligand>
        <name>a divalent metal cation</name>
        <dbReference type="ChEBI" id="CHEBI:60240"/>
        <label>2</label>
    </ligand>
</feature>
<dbReference type="EC" id="3.1.21.-" evidence="5"/>
<dbReference type="EMBL" id="CP036316">
    <property type="protein sequence ID" value="QDT64042.1"/>
    <property type="molecule type" value="Genomic_DNA"/>
</dbReference>
<dbReference type="InterPro" id="IPR001130">
    <property type="entry name" value="TatD-like"/>
</dbReference>
<dbReference type="GO" id="GO:0005829">
    <property type="term" value="C:cytosol"/>
    <property type="evidence" value="ECO:0007669"/>
    <property type="project" value="TreeGrafter"/>
</dbReference>
<dbReference type="RefSeq" id="WP_145260877.1">
    <property type="nucleotide sequence ID" value="NZ_CP036316.1"/>
</dbReference>
<feature type="binding site" evidence="4">
    <location>
        <position position="93"/>
    </location>
    <ligand>
        <name>a divalent metal cation</name>
        <dbReference type="ChEBI" id="CHEBI:60240"/>
        <label>1</label>
    </ligand>
</feature>
<comment type="similarity">
    <text evidence="1">Belongs to the metallo-dependent hydrolases superfamily. TatD-type hydrolase family.</text>
</comment>
<organism evidence="5 6">
    <name type="scientific">Calycomorphotria hydatis</name>
    <dbReference type="NCBI Taxonomy" id="2528027"/>
    <lineage>
        <taxon>Bacteria</taxon>
        <taxon>Pseudomonadati</taxon>
        <taxon>Planctomycetota</taxon>
        <taxon>Planctomycetia</taxon>
        <taxon>Planctomycetales</taxon>
        <taxon>Planctomycetaceae</taxon>
        <taxon>Calycomorphotria</taxon>
    </lineage>
</organism>
<keyword evidence="2 4" id="KW-0479">Metal-binding</keyword>
<gene>
    <name evidence="5" type="primary">ycfH</name>
    <name evidence="5" type="ORF">V22_12720</name>
</gene>
<dbReference type="PIRSF" id="PIRSF005902">
    <property type="entry name" value="DNase_TatD"/>
    <property type="match status" value="1"/>
</dbReference>
<dbReference type="Gene3D" id="3.20.20.140">
    <property type="entry name" value="Metal-dependent hydrolases"/>
    <property type="match status" value="1"/>
</dbReference>
<evidence type="ECO:0000256" key="4">
    <source>
        <dbReference type="PIRSR" id="PIRSR005902-1"/>
    </source>
</evidence>
<keyword evidence="6" id="KW-1185">Reference proteome</keyword>
<dbReference type="InterPro" id="IPR032466">
    <property type="entry name" value="Metal_Hydrolase"/>
</dbReference>
<dbReference type="GO" id="GO:0016788">
    <property type="term" value="F:hydrolase activity, acting on ester bonds"/>
    <property type="evidence" value="ECO:0007669"/>
    <property type="project" value="InterPro"/>
</dbReference>
<keyword evidence="3 5" id="KW-0378">Hydrolase</keyword>
<dbReference type="AlphaFoldDB" id="A0A517T6N8"/>
<feature type="binding site" evidence="4">
    <location>
        <position position="209"/>
    </location>
    <ligand>
        <name>a divalent metal cation</name>
        <dbReference type="ChEBI" id="CHEBI:60240"/>
        <label>1</label>
    </ligand>
</feature>
<evidence type="ECO:0000256" key="3">
    <source>
        <dbReference type="ARBA" id="ARBA00022801"/>
    </source>
</evidence>
<evidence type="ECO:0000256" key="2">
    <source>
        <dbReference type="ARBA" id="ARBA00022723"/>
    </source>
</evidence>
<feature type="binding site" evidence="4">
    <location>
        <position position="7"/>
    </location>
    <ligand>
        <name>a divalent metal cation</name>
        <dbReference type="ChEBI" id="CHEBI:60240"/>
        <label>1</label>
    </ligand>
</feature>
<dbReference type="OrthoDB" id="9810005at2"/>
<dbReference type="PANTHER" id="PTHR46124">
    <property type="entry name" value="D-AMINOACYL-TRNA DEACYLASE"/>
    <property type="match status" value="1"/>
</dbReference>
<dbReference type="InterPro" id="IPR015991">
    <property type="entry name" value="TatD/YcfH-like"/>
</dbReference>
<dbReference type="KEGG" id="chya:V22_12720"/>
<dbReference type="InterPro" id="IPR018228">
    <property type="entry name" value="DNase_TatD-rel_CS"/>
</dbReference>
<feature type="binding site" evidence="4">
    <location>
        <position position="9"/>
    </location>
    <ligand>
        <name>a divalent metal cation</name>
        <dbReference type="ChEBI" id="CHEBI:60240"/>
        <label>1</label>
    </ligand>
</feature>
<sequence length="262" mass="29091">MNLIDTHAHLDEEAFRDDQAEVIARAADAGVSQILSIGISAQTSVAAVEIAEQYPNVFAVVGIQPNYVSQMAPGDWEKVLELTSHPKVVGIGETGLDRYWDYAPIEQQSEWFYKHLELSSKLQKPFVVHCREAEADVLEHLREASQRYYGGEPLSGVMHSFCGDQATADACLELGMHISFAGMLTFKKNKELREVAATIPLDRLLVETDSPYLSPEPERGKRNEPAKVLHTCRVLAEQHGISPEEMAEITTKNARELFGLTA</sequence>
<dbReference type="GO" id="GO:0004536">
    <property type="term" value="F:DNA nuclease activity"/>
    <property type="evidence" value="ECO:0007669"/>
    <property type="project" value="InterPro"/>
</dbReference>
<dbReference type="Proteomes" id="UP000319976">
    <property type="component" value="Chromosome"/>
</dbReference>
<dbReference type="GO" id="GO:0046872">
    <property type="term" value="F:metal ion binding"/>
    <property type="evidence" value="ECO:0007669"/>
    <property type="project" value="UniProtKB-KW"/>
</dbReference>
<proteinExistence type="inferred from homology"/>
<evidence type="ECO:0000313" key="6">
    <source>
        <dbReference type="Proteomes" id="UP000319976"/>
    </source>
</evidence>
<dbReference type="PANTHER" id="PTHR46124:SF2">
    <property type="entry name" value="D-AMINOACYL-TRNA DEACYLASE"/>
    <property type="match status" value="1"/>
</dbReference>